<accession>A0AAD6SKW5</accession>
<name>A0AAD6SKW5_9AGAR</name>
<feature type="region of interest" description="Disordered" evidence="1">
    <location>
        <begin position="492"/>
        <end position="525"/>
    </location>
</feature>
<protein>
    <submittedName>
        <fullName evidence="2">Uncharacterized protein</fullName>
    </submittedName>
</protein>
<organism evidence="2 3">
    <name type="scientific">Mycena alexandri</name>
    <dbReference type="NCBI Taxonomy" id="1745969"/>
    <lineage>
        <taxon>Eukaryota</taxon>
        <taxon>Fungi</taxon>
        <taxon>Dikarya</taxon>
        <taxon>Basidiomycota</taxon>
        <taxon>Agaricomycotina</taxon>
        <taxon>Agaricomycetes</taxon>
        <taxon>Agaricomycetidae</taxon>
        <taxon>Agaricales</taxon>
        <taxon>Marasmiineae</taxon>
        <taxon>Mycenaceae</taxon>
        <taxon>Mycena</taxon>
    </lineage>
</organism>
<reference evidence="2" key="1">
    <citation type="submission" date="2023-03" db="EMBL/GenBank/DDBJ databases">
        <title>Massive genome expansion in bonnet fungi (Mycena s.s.) driven by repeated elements and novel gene families across ecological guilds.</title>
        <authorList>
            <consortium name="Lawrence Berkeley National Laboratory"/>
            <person name="Harder C.B."/>
            <person name="Miyauchi S."/>
            <person name="Viragh M."/>
            <person name="Kuo A."/>
            <person name="Thoen E."/>
            <person name="Andreopoulos B."/>
            <person name="Lu D."/>
            <person name="Skrede I."/>
            <person name="Drula E."/>
            <person name="Henrissat B."/>
            <person name="Morin E."/>
            <person name="Kohler A."/>
            <person name="Barry K."/>
            <person name="LaButti K."/>
            <person name="Morin E."/>
            <person name="Salamov A."/>
            <person name="Lipzen A."/>
            <person name="Mereny Z."/>
            <person name="Hegedus B."/>
            <person name="Baldrian P."/>
            <person name="Stursova M."/>
            <person name="Weitz H."/>
            <person name="Taylor A."/>
            <person name="Grigoriev I.V."/>
            <person name="Nagy L.G."/>
            <person name="Martin F."/>
            <person name="Kauserud H."/>
        </authorList>
    </citation>
    <scope>NUCLEOTIDE SEQUENCE</scope>
    <source>
        <strain evidence="2">CBHHK200</strain>
    </source>
</reference>
<evidence type="ECO:0000256" key="1">
    <source>
        <dbReference type="SAM" id="MobiDB-lite"/>
    </source>
</evidence>
<dbReference type="Proteomes" id="UP001218188">
    <property type="component" value="Unassembled WGS sequence"/>
</dbReference>
<keyword evidence="3" id="KW-1185">Reference proteome</keyword>
<dbReference type="AlphaFoldDB" id="A0AAD6SKW5"/>
<feature type="compositionally biased region" description="Pro residues" evidence="1">
    <location>
        <begin position="178"/>
        <end position="191"/>
    </location>
</feature>
<feature type="region of interest" description="Disordered" evidence="1">
    <location>
        <begin position="34"/>
        <end position="83"/>
    </location>
</feature>
<feature type="region of interest" description="Disordered" evidence="1">
    <location>
        <begin position="154"/>
        <end position="191"/>
    </location>
</feature>
<comment type="caution">
    <text evidence="2">The sequence shown here is derived from an EMBL/GenBank/DDBJ whole genome shotgun (WGS) entry which is preliminary data.</text>
</comment>
<gene>
    <name evidence="2" type="ORF">C8F04DRAFT_1288956</name>
</gene>
<proteinExistence type="predicted"/>
<feature type="region of interest" description="Disordered" evidence="1">
    <location>
        <begin position="566"/>
        <end position="589"/>
    </location>
</feature>
<feature type="compositionally biased region" description="Low complexity" evidence="1">
    <location>
        <begin position="39"/>
        <end position="55"/>
    </location>
</feature>
<evidence type="ECO:0000313" key="3">
    <source>
        <dbReference type="Proteomes" id="UP001218188"/>
    </source>
</evidence>
<evidence type="ECO:0000313" key="2">
    <source>
        <dbReference type="EMBL" id="KAJ7029177.1"/>
    </source>
</evidence>
<feature type="region of interest" description="Disordered" evidence="1">
    <location>
        <begin position="227"/>
        <end position="259"/>
    </location>
</feature>
<dbReference type="EMBL" id="JARJCM010000104">
    <property type="protein sequence ID" value="KAJ7029177.1"/>
    <property type="molecule type" value="Genomic_DNA"/>
</dbReference>
<sequence>MSAPGDMGLLGKAGAGTQWEEWAWRTHITSRTGREEECTAAAAAPQPALRTPARTHIPVRSAGSQKAVLAGRRKREECDENVEPCTPARPLLLLRQKNGKTKRKDGVKEGKDKIAPVSRSSQKNKKIRTAGLQSAPISAIRAHPHARQRAREMHAQPANVPAHVRSPRRARHASGPIPSTPPIFPLPTLLPSPALPKEIKGGRKINKESKRRAQEPFVQFSALGHARGRTTTPAPRPLSVRPLSIRPQFPSDTRSPGLRQKKGEIKKCSALGCPCAQAREREQEKVNVKVKVKVKVKVDTEKWGTPARKTCKEKSPFSIPKVEINTKNIEIEGLLQCEPKGQRPVGRDAVLLTVCMFVIQVGVGVLHAVPVPILIRRQGESVSARRADARSRAPPGSTAVSANVTRTSVCATSPQLLPWPVTPLVPPYAAEAFVGIVLTSTKCPATHSTPLSASARRRGWIFSADGGERVLHVRADAGRGRVLGERIATYARSGLSNTPGPPRGRRAREELGEGGGGLRRGDEPWNEHRDALLQEEVIGEPGEGGGEGFDIPRIILSGIILSRDGGGKNGGDGLKDERRGAAEGPLCGF</sequence>